<protein>
    <submittedName>
        <fullName evidence="1">Uncharacterized protein</fullName>
    </submittedName>
</protein>
<dbReference type="Proteomes" id="UP001497382">
    <property type="component" value="Unassembled WGS sequence"/>
</dbReference>
<dbReference type="EMBL" id="CAXIEN010000122">
    <property type="protein sequence ID" value="CAL1279469.1"/>
    <property type="molecule type" value="Genomic_DNA"/>
</dbReference>
<keyword evidence="2" id="KW-1185">Reference proteome</keyword>
<sequence>MVGVWHSNYSITSFYTCVVFAVADSSSTLYSLELDASFGDGIEVLAVQKLEKRLVSHITIIEQCNILPLHSDAVYVGDPFLTYAMS</sequence>
<organism evidence="1 2">
    <name type="scientific">Larinioides sclopetarius</name>
    <dbReference type="NCBI Taxonomy" id="280406"/>
    <lineage>
        <taxon>Eukaryota</taxon>
        <taxon>Metazoa</taxon>
        <taxon>Ecdysozoa</taxon>
        <taxon>Arthropoda</taxon>
        <taxon>Chelicerata</taxon>
        <taxon>Arachnida</taxon>
        <taxon>Araneae</taxon>
        <taxon>Araneomorphae</taxon>
        <taxon>Entelegynae</taxon>
        <taxon>Araneoidea</taxon>
        <taxon>Araneidae</taxon>
        <taxon>Larinioides</taxon>
    </lineage>
</organism>
<evidence type="ECO:0000313" key="1">
    <source>
        <dbReference type="EMBL" id="CAL1279469.1"/>
    </source>
</evidence>
<name>A0AAV2A952_9ARAC</name>
<gene>
    <name evidence="1" type="ORF">LARSCL_LOCUS10383</name>
</gene>
<accession>A0AAV2A952</accession>
<reference evidence="1 2" key="1">
    <citation type="submission" date="2024-04" db="EMBL/GenBank/DDBJ databases">
        <authorList>
            <person name="Rising A."/>
            <person name="Reimegard J."/>
            <person name="Sonavane S."/>
            <person name="Akerstrom W."/>
            <person name="Nylinder S."/>
            <person name="Hedman E."/>
            <person name="Kallberg Y."/>
        </authorList>
    </citation>
    <scope>NUCLEOTIDE SEQUENCE [LARGE SCALE GENOMIC DNA]</scope>
</reference>
<evidence type="ECO:0000313" key="2">
    <source>
        <dbReference type="Proteomes" id="UP001497382"/>
    </source>
</evidence>
<proteinExistence type="predicted"/>
<comment type="caution">
    <text evidence="1">The sequence shown here is derived from an EMBL/GenBank/DDBJ whole genome shotgun (WGS) entry which is preliminary data.</text>
</comment>
<dbReference type="AlphaFoldDB" id="A0AAV2A952"/>